<evidence type="ECO:0000256" key="1">
    <source>
        <dbReference type="ARBA" id="ARBA00004604"/>
    </source>
</evidence>
<evidence type="ECO:0000256" key="3">
    <source>
        <dbReference type="ARBA" id="ARBA00022884"/>
    </source>
</evidence>
<feature type="region of interest" description="Disordered" evidence="6">
    <location>
        <begin position="222"/>
        <end position="269"/>
    </location>
</feature>
<dbReference type="InterPro" id="IPR034353">
    <property type="entry name" value="ABT1/ESF2_RRM"/>
</dbReference>
<reference evidence="7" key="1">
    <citation type="submission" date="2022-07" db="EMBL/GenBank/DDBJ databases">
        <title>Genome Sequence of Physisporinus lineatus.</title>
        <authorList>
            <person name="Buettner E."/>
        </authorList>
    </citation>
    <scope>NUCLEOTIDE SEQUENCE</scope>
    <source>
        <strain evidence="7">VT162</strain>
    </source>
</reference>
<dbReference type="GO" id="GO:0000472">
    <property type="term" value="P:endonucleolytic cleavage to generate mature 5'-end of SSU-rRNA from (SSU-rRNA, 5.8S rRNA, LSU-rRNA)"/>
    <property type="evidence" value="ECO:0007669"/>
    <property type="project" value="TreeGrafter"/>
</dbReference>
<dbReference type="AlphaFoldDB" id="A0AAD5V571"/>
<sequence length="281" mass="31419">MASSSKQDHEPGPSSRESSPGAASSVVDLSDHVSDGDLGEGMFAEGFAGPSKQIVKPLSTEELSAFKAAQEKAGVIYISRIPPGMRPTKVRHLMSAYGEIGRVYLQAEDPKRSFLRRKYTSTKKVHYTEGWVEFKDKRVARSVADMLNAQPIGGKKGTRWRDDVWTMKYLPKFKWNMLTEQIAHEAAVHAAQLRVELSQSRREQQEYLKNVELARVLDKRAERKRKAGGGDTVEERPAAKQKEEGSNAGVEPKQQRKRRKKEDLAPIPSDAKLESVLGSIF</sequence>
<dbReference type="InterPro" id="IPR012677">
    <property type="entry name" value="Nucleotide-bd_a/b_plait_sf"/>
</dbReference>
<dbReference type="Proteomes" id="UP001212997">
    <property type="component" value="Unassembled WGS sequence"/>
</dbReference>
<gene>
    <name evidence="7" type="ORF">NLI96_g5271</name>
</gene>
<evidence type="ECO:0000256" key="6">
    <source>
        <dbReference type="SAM" id="MobiDB-lite"/>
    </source>
</evidence>
<comment type="similarity">
    <text evidence="2">Belongs to the ESF2/ABP1 family.</text>
</comment>
<dbReference type="GO" id="GO:0003723">
    <property type="term" value="F:RNA binding"/>
    <property type="evidence" value="ECO:0007669"/>
    <property type="project" value="UniProtKB-KW"/>
</dbReference>
<accession>A0AAD5V571</accession>
<dbReference type="InterPro" id="IPR035979">
    <property type="entry name" value="RBD_domain_sf"/>
</dbReference>
<dbReference type="SUPFAM" id="SSF54928">
    <property type="entry name" value="RNA-binding domain, RBD"/>
    <property type="match status" value="1"/>
</dbReference>
<feature type="region of interest" description="Disordered" evidence="6">
    <location>
        <begin position="1"/>
        <end position="42"/>
    </location>
</feature>
<feature type="compositionally biased region" description="Low complexity" evidence="6">
    <location>
        <begin position="12"/>
        <end position="28"/>
    </location>
</feature>
<organism evidence="7 8">
    <name type="scientific">Meripilus lineatus</name>
    <dbReference type="NCBI Taxonomy" id="2056292"/>
    <lineage>
        <taxon>Eukaryota</taxon>
        <taxon>Fungi</taxon>
        <taxon>Dikarya</taxon>
        <taxon>Basidiomycota</taxon>
        <taxon>Agaricomycotina</taxon>
        <taxon>Agaricomycetes</taxon>
        <taxon>Polyporales</taxon>
        <taxon>Meripilaceae</taxon>
        <taxon>Meripilus</taxon>
    </lineage>
</organism>
<dbReference type="PANTHER" id="PTHR12311:SF7">
    <property type="entry name" value="ACTIVATOR OF BASAL TRANSCRIPTION 1"/>
    <property type="match status" value="1"/>
</dbReference>
<dbReference type="GO" id="GO:0005730">
    <property type="term" value="C:nucleolus"/>
    <property type="evidence" value="ECO:0007669"/>
    <property type="project" value="UniProtKB-SubCell"/>
</dbReference>
<dbReference type="CDD" id="cd12263">
    <property type="entry name" value="RRM_ABT1_like"/>
    <property type="match status" value="1"/>
</dbReference>
<dbReference type="GO" id="GO:0034462">
    <property type="term" value="P:small-subunit processome assembly"/>
    <property type="evidence" value="ECO:0007669"/>
    <property type="project" value="TreeGrafter"/>
</dbReference>
<evidence type="ECO:0000256" key="2">
    <source>
        <dbReference type="ARBA" id="ARBA00005819"/>
    </source>
</evidence>
<name>A0AAD5V571_9APHY</name>
<evidence type="ECO:0000313" key="8">
    <source>
        <dbReference type="Proteomes" id="UP001212997"/>
    </source>
</evidence>
<feature type="compositionally biased region" description="Basic and acidic residues" evidence="6">
    <location>
        <begin position="233"/>
        <end position="245"/>
    </location>
</feature>
<evidence type="ECO:0000256" key="5">
    <source>
        <dbReference type="ARBA" id="ARBA00032634"/>
    </source>
</evidence>
<keyword evidence="4" id="KW-0539">Nucleus</keyword>
<feature type="compositionally biased region" description="Basic and acidic residues" evidence="6">
    <location>
        <begin position="1"/>
        <end position="11"/>
    </location>
</feature>
<dbReference type="PANTHER" id="PTHR12311">
    <property type="entry name" value="ACTIVATOR OF BASAL TRANSCRIPTION 1"/>
    <property type="match status" value="1"/>
</dbReference>
<dbReference type="Gene3D" id="3.30.70.330">
    <property type="match status" value="1"/>
</dbReference>
<dbReference type="GO" id="GO:0000447">
    <property type="term" value="P:endonucleolytic cleavage in ITS1 to separate SSU-rRNA from 5.8S rRNA and LSU-rRNA from tricistronic rRNA transcript (SSU-rRNA, 5.8S rRNA, LSU-rRNA)"/>
    <property type="evidence" value="ECO:0007669"/>
    <property type="project" value="TreeGrafter"/>
</dbReference>
<comment type="caution">
    <text evidence="7">The sequence shown here is derived from an EMBL/GenBank/DDBJ whole genome shotgun (WGS) entry which is preliminary data.</text>
</comment>
<evidence type="ECO:0000256" key="4">
    <source>
        <dbReference type="ARBA" id="ARBA00023242"/>
    </source>
</evidence>
<dbReference type="EMBL" id="JANAWD010000168">
    <property type="protein sequence ID" value="KAJ3484992.1"/>
    <property type="molecule type" value="Genomic_DNA"/>
</dbReference>
<keyword evidence="3" id="KW-0694">RNA-binding</keyword>
<protein>
    <recommendedName>
        <fullName evidence="5">18S rRNA factor 2</fullName>
    </recommendedName>
</protein>
<keyword evidence="8" id="KW-1185">Reference proteome</keyword>
<evidence type="ECO:0000313" key="7">
    <source>
        <dbReference type="EMBL" id="KAJ3484992.1"/>
    </source>
</evidence>
<proteinExistence type="inferred from homology"/>
<dbReference type="InterPro" id="IPR039119">
    <property type="entry name" value="ABT1/Esf2"/>
</dbReference>
<comment type="subcellular location">
    <subcellularLocation>
        <location evidence="1">Nucleus</location>
        <location evidence="1">Nucleolus</location>
    </subcellularLocation>
</comment>
<dbReference type="GO" id="GO:0000480">
    <property type="term" value="P:endonucleolytic cleavage in 5'-ETS of tricistronic rRNA transcript (SSU-rRNA, 5.8S rRNA, LSU-rRNA)"/>
    <property type="evidence" value="ECO:0007669"/>
    <property type="project" value="TreeGrafter"/>
</dbReference>